<dbReference type="EMBL" id="CM042013">
    <property type="protein sequence ID" value="KAI3740285.1"/>
    <property type="molecule type" value="Genomic_DNA"/>
</dbReference>
<proteinExistence type="predicted"/>
<comment type="caution">
    <text evidence="1">The sequence shown here is derived from an EMBL/GenBank/DDBJ whole genome shotgun (WGS) entry which is preliminary data.</text>
</comment>
<organism evidence="1 2">
    <name type="scientific">Cichorium intybus</name>
    <name type="common">Chicory</name>
    <dbReference type="NCBI Taxonomy" id="13427"/>
    <lineage>
        <taxon>Eukaryota</taxon>
        <taxon>Viridiplantae</taxon>
        <taxon>Streptophyta</taxon>
        <taxon>Embryophyta</taxon>
        <taxon>Tracheophyta</taxon>
        <taxon>Spermatophyta</taxon>
        <taxon>Magnoliopsida</taxon>
        <taxon>eudicotyledons</taxon>
        <taxon>Gunneridae</taxon>
        <taxon>Pentapetalae</taxon>
        <taxon>asterids</taxon>
        <taxon>campanulids</taxon>
        <taxon>Asterales</taxon>
        <taxon>Asteraceae</taxon>
        <taxon>Cichorioideae</taxon>
        <taxon>Cichorieae</taxon>
        <taxon>Cichoriinae</taxon>
        <taxon>Cichorium</taxon>
    </lineage>
</organism>
<name>A0ACB9D1H0_CICIN</name>
<keyword evidence="2" id="KW-1185">Reference proteome</keyword>
<protein>
    <submittedName>
        <fullName evidence="1">Uncharacterized protein</fullName>
    </submittedName>
</protein>
<reference evidence="1 2" key="2">
    <citation type="journal article" date="2022" name="Mol. Ecol. Resour.">
        <title>The genomes of chicory, endive, great burdock and yacon provide insights into Asteraceae paleo-polyploidization history and plant inulin production.</title>
        <authorList>
            <person name="Fan W."/>
            <person name="Wang S."/>
            <person name="Wang H."/>
            <person name="Wang A."/>
            <person name="Jiang F."/>
            <person name="Liu H."/>
            <person name="Zhao H."/>
            <person name="Xu D."/>
            <person name="Zhang Y."/>
        </authorList>
    </citation>
    <scope>NUCLEOTIDE SEQUENCE [LARGE SCALE GENOMIC DNA]</scope>
    <source>
        <strain evidence="2">cv. Punajuju</strain>
        <tissue evidence="1">Leaves</tissue>
    </source>
</reference>
<dbReference type="Proteomes" id="UP001055811">
    <property type="component" value="Linkage Group LG05"/>
</dbReference>
<evidence type="ECO:0000313" key="2">
    <source>
        <dbReference type="Proteomes" id="UP001055811"/>
    </source>
</evidence>
<sequence length="172" mass="18578">MEERDGGGAKEDRGKEGKRFCLSIGLIEAVKERVPEAEHRTGSVPVQEPHESRTVQESGEPHESGIGISKKESGEHHESCTGITKKETGEPHESGTGFTKKETGELHESGTGFTKKETGQPHESGTGITKKESGEPHERKRKASERLTLLALSKKVVPKDASGCSEDNPVTL</sequence>
<reference evidence="2" key="1">
    <citation type="journal article" date="2022" name="Mol. Ecol. Resour.">
        <title>The genomes of chicory, endive, great burdock and yacon provide insights into Asteraceae palaeo-polyploidization history and plant inulin production.</title>
        <authorList>
            <person name="Fan W."/>
            <person name="Wang S."/>
            <person name="Wang H."/>
            <person name="Wang A."/>
            <person name="Jiang F."/>
            <person name="Liu H."/>
            <person name="Zhao H."/>
            <person name="Xu D."/>
            <person name="Zhang Y."/>
        </authorList>
    </citation>
    <scope>NUCLEOTIDE SEQUENCE [LARGE SCALE GENOMIC DNA]</scope>
    <source>
        <strain evidence="2">cv. Punajuju</strain>
    </source>
</reference>
<accession>A0ACB9D1H0</accession>
<gene>
    <name evidence="1" type="ORF">L2E82_30711</name>
</gene>
<evidence type="ECO:0000313" key="1">
    <source>
        <dbReference type="EMBL" id="KAI3740285.1"/>
    </source>
</evidence>